<dbReference type="EMBL" id="QRXR01000035">
    <property type="protein sequence ID" value="RGU19686.1"/>
    <property type="molecule type" value="Genomic_DNA"/>
</dbReference>
<evidence type="ECO:0000313" key="1">
    <source>
        <dbReference type="EMBL" id="RGU19686.1"/>
    </source>
</evidence>
<protein>
    <submittedName>
        <fullName evidence="1">Uncharacterized protein</fullName>
    </submittedName>
</protein>
<dbReference type="AlphaFoldDB" id="A0A412REZ3"/>
<name>A0A412REZ3_9FIRM</name>
<dbReference type="Proteomes" id="UP000283765">
    <property type="component" value="Unassembled WGS sequence"/>
</dbReference>
<organism evidence="1 2">
    <name type="scientific">Agathobacter rectalis</name>
    <dbReference type="NCBI Taxonomy" id="39491"/>
    <lineage>
        <taxon>Bacteria</taxon>
        <taxon>Bacillati</taxon>
        <taxon>Bacillota</taxon>
        <taxon>Clostridia</taxon>
        <taxon>Lachnospirales</taxon>
        <taxon>Lachnospiraceae</taxon>
        <taxon>Agathobacter</taxon>
    </lineage>
</organism>
<comment type="caution">
    <text evidence="1">The sequence shown here is derived from an EMBL/GenBank/DDBJ whole genome shotgun (WGS) entry which is preliminary data.</text>
</comment>
<sequence length="82" mass="9565">MKHKAADERDCGCAVPLQHMPAERKKQTFKVSEYQSRYIVSSKIEREIFSYSGVGILHELTPEEMEEAFQHHLTERNKEKTA</sequence>
<proteinExistence type="predicted"/>
<accession>A0A412REZ3</accession>
<dbReference type="RefSeq" id="WP_117995102.1">
    <property type="nucleotide sequence ID" value="NZ_QRIB01000002.1"/>
</dbReference>
<gene>
    <name evidence="1" type="ORF">DWW89_15000</name>
</gene>
<evidence type="ECO:0000313" key="2">
    <source>
        <dbReference type="Proteomes" id="UP000283765"/>
    </source>
</evidence>
<reference evidence="1 2" key="1">
    <citation type="submission" date="2018-08" db="EMBL/GenBank/DDBJ databases">
        <title>A genome reference for cultivated species of the human gut microbiota.</title>
        <authorList>
            <person name="Zou Y."/>
            <person name="Xue W."/>
            <person name="Luo G."/>
        </authorList>
    </citation>
    <scope>NUCLEOTIDE SEQUENCE [LARGE SCALE GENOMIC DNA]</scope>
    <source>
        <strain evidence="1 2">AF17-27</strain>
    </source>
</reference>